<reference evidence="1" key="1">
    <citation type="submission" date="2019-11" db="EMBL/GenBank/DDBJ databases">
        <title>Nori genome reveals adaptations in red seaweeds to the harsh intertidal environment.</title>
        <authorList>
            <person name="Wang D."/>
            <person name="Mao Y."/>
        </authorList>
    </citation>
    <scope>NUCLEOTIDE SEQUENCE</scope>
    <source>
        <tissue evidence="1">Gametophyte</tissue>
    </source>
</reference>
<evidence type="ECO:0000313" key="1">
    <source>
        <dbReference type="EMBL" id="KAK1867502.1"/>
    </source>
</evidence>
<protein>
    <submittedName>
        <fullName evidence="1">Uncharacterized protein</fullName>
    </submittedName>
</protein>
<comment type="caution">
    <text evidence="1">The sequence shown here is derived from an EMBL/GenBank/DDBJ whole genome shotgun (WGS) entry which is preliminary data.</text>
</comment>
<name>A0ACC3CBF4_PYRYE</name>
<sequence>MLDMATLVMAYSSMTRVLAAGALALAVALAGAPADAHPGCHGDAVYKVKFYFKWSPKTHRSYPKGGHWSPPTVASHSPAYQMWSPGSFASQGIQNVAETGNPTVLRAQLGRYMKAGHVGAYAGTGKPTESGTAMVSLRVKAGERTPYLSAATMAAPSPDWITGFHALDMCGRRGWRHWRSGPLILYDAGTDSGRRHMSGNKKTMPPTTISSLRRGYPAFGRPFGWYTVQRVR</sequence>
<evidence type="ECO:0000313" key="2">
    <source>
        <dbReference type="Proteomes" id="UP000798662"/>
    </source>
</evidence>
<proteinExistence type="predicted"/>
<organism evidence="1 2">
    <name type="scientific">Pyropia yezoensis</name>
    <name type="common">Susabi-nori</name>
    <name type="synonym">Porphyra yezoensis</name>
    <dbReference type="NCBI Taxonomy" id="2788"/>
    <lineage>
        <taxon>Eukaryota</taxon>
        <taxon>Rhodophyta</taxon>
        <taxon>Bangiophyceae</taxon>
        <taxon>Bangiales</taxon>
        <taxon>Bangiaceae</taxon>
        <taxon>Pyropia</taxon>
    </lineage>
</organism>
<dbReference type="Proteomes" id="UP000798662">
    <property type="component" value="Chromosome 3"/>
</dbReference>
<dbReference type="EMBL" id="CM020620">
    <property type="protein sequence ID" value="KAK1867502.1"/>
    <property type="molecule type" value="Genomic_DNA"/>
</dbReference>
<keyword evidence="2" id="KW-1185">Reference proteome</keyword>
<accession>A0ACC3CBF4</accession>
<gene>
    <name evidence="1" type="ORF">I4F81_010009</name>
</gene>